<evidence type="ECO:0000259" key="3">
    <source>
        <dbReference type="PROSITE" id="PS50954"/>
    </source>
</evidence>
<dbReference type="Proteomes" id="UP000694865">
    <property type="component" value="Unplaced"/>
</dbReference>
<feature type="compositionally biased region" description="Basic and acidic residues" evidence="2">
    <location>
        <begin position="472"/>
        <end position="481"/>
    </location>
</feature>
<dbReference type="SUPFAM" id="SSF63451">
    <property type="entry name" value="LEM domain"/>
    <property type="match status" value="1"/>
</dbReference>
<feature type="domain" description="LEM" evidence="3">
    <location>
        <begin position="755"/>
        <end position="799"/>
    </location>
</feature>
<feature type="region of interest" description="Disordered" evidence="2">
    <location>
        <begin position="244"/>
        <end position="265"/>
    </location>
</feature>
<feature type="compositionally biased region" description="Polar residues" evidence="2">
    <location>
        <begin position="304"/>
        <end position="316"/>
    </location>
</feature>
<dbReference type="Gene3D" id="1.10.720.40">
    <property type="match status" value="1"/>
</dbReference>
<dbReference type="Pfam" id="PF22945">
    <property type="entry name" value="LEM-3_GIY-YIG"/>
    <property type="match status" value="1"/>
</dbReference>
<sequence>MDAKYALAKELCKAIQRDDLSLTELLLSQGASPNTPLPEGVSPFHIAVGIDNSIEYVKLMLQYNGNPNVRSSEGVTPLHVAAMWGKYDSLQLLIYNGGDPYIREEENKDTCDLAEEYGDKQCIDLLKDYQLWNTDVQEDVTPKYSFLPVPNNSQDAIDLLHHSRNQTLEITVPPNTLSSSQSSPMSSLSGYSPSNQRPSSPCSWQTLSTVQDSTCSHYSDFSDSDEEIAFNFTKSVSFHGCTDQGTPSSGFSENELDLGRSDSQQSVANMSTATYIISRGTPEPHIPCLSCGSSNRSSIDDTNESASKPDTQSALDNNSKPSSSVSLLNPLPHDNTCSSESSLNTTVDTLSEILSSEMTHGLDVTSPDHPQIFTKMSTSSSEDEYENKFEKTLLFFETISEEDGEAFQEEEKNGTYLNLKKNDVKLKEDVENNDVSRISETPSESESPKEACLESSKNSEDSNNSASDFFSAEEHLSHSNRTDNALDISDTPKSANIRACPDTLILNDSVEHPCSVVCKQEPQINKDSTENSCPDTQVLENQDEQIQSGHNEQLGRAFRKFRPSQITSSDTVSLASENVSCTMLNSGQTTPDTIIFRNDDTIAICDTRVIDDTAQGNVRELTNKLGGWRLKRTVFNMSDLLTSDDTADYEPLTDRYAELSVEKKTMTSSPGQSADGPVRNQTVEFIYTDSDAGATLIEKRCPSSCSSSENSLLSGSVNSSLDLSSDNTIIYDWQKYQTDTSLDAESEPEARVEIPVSLNKLTNEQLRKELLNHGELPGPITSFTRDVYLELLNKLKKDASQLKINRDNSKISTAGYFHELSRCILQNHSVPDMQDDEQKMSNQFDQPDPLRKWREGTLKSSFNYLILDPRVTKNLPVRHHNGLNETEAFKVFISAIFYIGKGKRARPYAHFYEALEQLTNPRLRPTKKVQHITDIWQLGLGVVSLHCFQSVIPVEAYTREACMVDCIGLSRLTNAKKGDYYGIAATWSASKKRQMGVFLLHKAFKIFLVEGERQIRPADIRKGQ</sequence>
<evidence type="ECO:0000256" key="2">
    <source>
        <dbReference type="SAM" id="MobiDB-lite"/>
    </source>
</evidence>
<feature type="compositionally biased region" description="Basic and acidic residues" evidence="2">
    <location>
        <begin position="446"/>
        <end position="460"/>
    </location>
</feature>
<dbReference type="Pfam" id="PF03020">
    <property type="entry name" value="LEM"/>
    <property type="match status" value="1"/>
</dbReference>
<dbReference type="InterPro" id="IPR036770">
    <property type="entry name" value="Ankyrin_rpt-contain_sf"/>
</dbReference>
<dbReference type="PROSITE" id="PS50088">
    <property type="entry name" value="ANK_REPEAT"/>
    <property type="match status" value="2"/>
</dbReference>
<dbReference type="PROSITE" id="PS50954">
    <property type="entry name" value="LEM"/>
    <property type="match status" value="1"/>
</dbReference>
<feature type="region of interest" description="Disordered" evidence="2">
    <location>
        <begin position="172"/>
        <end position="204"/>
    </location>
</feature>
<dbReference type="PROSITE" id="PS50297">
    <property type="entry name" value="ANK_REP_REGION"/>
    <property type="match status" value="1"/>
</dbReference>
<dbReference type="SMART" id="SM00540">
    <property type="entry name" value="LEM"/>
    <property type="match status" value="1"/>
</dbReference>
<dbReference type="SUPFAM" id="SSF48403">
    <property type="entry name" value="Ankyrin repeat"/>
    <property type="match status" value="1"/>
</dbReference>
<proteinExistence type="predicted"/>
<feature type="compositionally biased region" description="Low complexity" evidence="2">
    <location>
        <begin position="461"/>
        <end position="470"/>
    </location>
</feature>
<protein>
    <submittedName>
        <fullName evidence="5">Dentin sialophosphoprotein-like</fullName>
    </submittedName>
</protein>
<evidence type="ECO:0000313" key="4">
    <source>
        <dbReference type="Proteomes" id="UP000694865"/>
    </source>
</evidence>
<dbReference type="RefSeq" id="XP_002732936.1">
    <property type="nucleotide sequence ID" value="XM_002732890.2"/>
</dbReference>
<dbReference type="PANTHER" id="PTHR46427:SF1">
    <property type="entry name" value="ANKYRIN REPEAT AND LEM DOMAIN-CONTAINING PROTEIN 1"/>
    <property type="match status" value="1"/>
</dbReference>
<dbReference type="InterPro" id="IPR002110">
    <property type="entry name" value="Ankyrin_rpt"/>
</dbReference>
<reference evidence="5" key="1">
    <citation type="submission" date="2025-08" db="UniProtKB">
        <authorList>
            <consortium name="RefSeq"/>
        </authorList>
    </citation>
    <scope>IDENTIFICATION</scope>
    <source>
        <tissue evidence="5">Testes</tissue>
    </source>
</reference>
<keyword evidence="1" id="KW-0040">ANK repeat</keyword>
<evidence type="ECO:0000256" key="1">
    <source>
        <dbReference type="PROSITE-ProRule" id="PRU00023"/>
    </source>
</evidence>
<dbReference type="CDD" id="cd12934">
    <property type="entry name" value="LEM"/>
    <property type="match status" value="1"/>
</dbReference>
<name>A0ABM0GM29_SACKO</name>
<dbReference type="InterPro" id="IPR003887">
    <property type="entry name" value="LEM_dom"/>
</dbReference>
<dbReference type="InterPro" id="IPR011015">
    <property type="entry name" value="LEM/LEM-like_dom_sf"/>
</dbReference>
<dbReference type="PANTHER" id="PTHR46427">
    <property type="entry name" value="ANKYRIN REPEAT AND LEM DOMAIN-CONTAINING PROTEIN 1"/>
    <property type="match status" value="1"/>
</dbReference>
<feature type="compositionally biased region" description="Low complexity" evidence="2">
    <location>
        <begin position="178"/>
        <end position="194"/>
    </location>
</feature>
<feature type="repeat" description="ANK" evidence="1">
    <location>
        <begin position="73"/>
        <end position="105"/>
    </location>
</feature>
<dbReference type="GeneID" id="100377070"/>
<dbReference type="Pfam" id="PF12796">
    <property type="entry name" value="Ank_2"/>
    <property type="match status" value="1"/>
</dbReference>
<dbReference type="Gene3D" id="1.25.40.20">
    <property type="entry name" value="Ankyrin repeat-containing domain"/>
    <property type="match status" value="1"/>
</dbReference>
<dbReference type="SMART" id="SM00248">
    <property type="entry name" value="ANK"/>
    <property type="match status" value="3"/>
</dbReference>
<dbReference type="CDD" id="cd10454">
    <property type="entry name" value="GIY-YIG_COG3680_Meta"/>
    <property type="match status" value="1"/>
</dbReference>
<dbReference type="InterPro" id="IPR034998">
    <property type="entry name" value="ANKLE1"/>
</dbReference>
<feature type="compositionally biased region" description="Polar residues" evidence="2">
    <location>
        <begin position="195"/>
        <end position="204"/>
    </location>
</feature>
<organism evidence="4 5">
    <name type="scientific">Saccoglossus kowalevskii</name>
    <name type="common">Acorn worm</name>
    <dbReference type="NCBI Taxonomy" id="10224"/>
    <lineage>
        <taxon>Eukaryota</taxon>
        <taxon>Metazoa</taxon>
        <taxon>Hemichordata</taxon>
        <taxon>Enteropneusta</taxon>
        <taxon>Harrimaniidae</taxon>
        <taxon>Saccoglossus</taxon>
    </lineage>
</organism>
<feature type="region of interest" description="Disordered" evidence="2">
    <location>
        <begin position="431"/>
        <end position="494"/>
    </location>
</feature>
<accession>A0ABM0GM29</accession>
<feature type="repeat" description="ANK" evidence="1">
    <location>
        <begin position="39"/>
        <end position="72"/>
    </location>
</feature>
<keyword evidence="4" id="KW-1185">Reference proteome</keyword>
<feature type="region of interest" description="Disordered" evidence="2">
    <location>
        <begin position="287"/>
        <end position="342"/>
    </location>
</feature>
<gene>
    <name evidence="5" type="primary">LOC100377070</name>
</gene>
<evidence type="ECO:0000313" key="5">
    <source>
        <dbReference type="RefSeq" id="XP_002732936.1"/>
    </source>
</evidence>
<feature type="compositionally biased region" description="Low complexity" evidence="2">
    <location>
        <begin position="317"/>
        <end position="332"/>
    </location>
</feature>